<dbReference type="InterPro" id="IPR002347">
    <property type="entry name" value="SDR_fam"/>
</dbReference>
<comment type="caution">
    <text evidence="6">The sequence shown here is derived from an EMBL/GenBank/DDBJ whole genome shotgun (WGS) entry which is preliminary data.</text>
</comment>
<dbReference type="InterPro" id="IPR036291">
    <property type="entry name" value="NAD(P)-bd_dom_sf"/>
</dbReference>
<dbReference type="SMART" id="SM00822">
    <property type="entry name" value="PKS_KR"/>
    <property type="match status" value="1"/>
</dbReference>
<evidence type="ECO:0000256" key="4">
    <source>
        <dbReference type="RuleBase" id="RU000363"/>
    </source>
</evidence>
<name>A0ABW0KYF3_9BACT</name>
<protein>
    <submittedName>
        <fullName evidence="6">SDR family NAD(P)-dependent oxidoreductase</fullName>
    </submittedName>
</protein>
<proteinExistence type="inferred from homology"/>
<dbReference type="PRINTS" id="PR00080">
    <property type="entry name" value="SDRFAMILY"/>
</dbReference>
<evidence type="ECO:0000256" key="3">
    <source>
        <dbReference type="ARBA" id="ARBA00023002"/>
    </source>
</evidence>
<accession>A0ABW0KYF3</accession>
<reference evidence="7" key="1">
    <citation type="journal article" date="2019" name="Int. J. Syst. Evol. Microbiol.">
        <title>The Global Catalogue of Microorganisms (GCM) 10K type strain sequencing project: providing services to taxonomists for standard genome sequencing and annotation.</title>
        <authorList>
            <consortium name="The Broad Institute Genomics Platform"/>
            <consortium name="The Broad Institute Genome Sequencing Center for Infectious Disease"/>
            <person name="Wu L."/>
            <person name="Ma J."/>
        </authorList>
    </citation>
    <scope>NUCLEOTIDE SEQUENCE [LARGE SCALE GENOMIC DNA]</scope>
    <source>
        <strain evidence="7">CGMCC 4.1469</strain>
    </source>
</reference>
<dbReference type="Pfam" id="PF00106">
    <property type="entry name" value="adh_short"/>
    <property type="match status" value="1"/>
</dbReference>
<dbReference type="RefSeq" id="WP_377171456.1">
    <property type="nucleotide sequence ID" value="NZ_JBHSMQ010000013.1"/>
</dbReference>
<keyword evidence="2" id="KW-0521">NADP</keyword>
<organism evidence="6 7">
    <name type="scientific">Prosthecobacter fluviatilis</name>
    <dbReference type="NCBI Taxonomy" id="445931"/>
    <lineage>
        <taxon>Bacteria</taxon>
        <taxon>Pseudomonadati</taxon>
        <taxon>Verrucomicrobiota</taxon>
        <taxon>Verrucomicrobiia</taxon>
        <taxon>Verrucomicrobiales</taxon>
        <taxon>Verrucomicrobiaceae</taxon>
        <taxon>Prosthecobacter</taxon>
    </lineage>
</organism>
<feature type="domain" description="Ketoreductase" evidence="5">
    <location>
        <begin position="3"/>
        <end position="186"/>
    </location>
</feature>
<evidence type="ECO:0000259" key="5">
    <source>
        <dbReference type="SMART" id="SM00822"/>
    </source>
</evidence>
<keyword evidence="7" id="KW-1185">Reference proteome</keyword>
<evidence type="ECO:0000256" key="2">
    <source>
        <dbReference type="ARBA" id="ARBA00022857"/>
    </source>
</evidence>
<sequence length="228" mass="23982">MKPVILITGATRGIGLAAAKQMAARGAQVIISSRDGARAAAAAEKIGEGAVGVAADITDQNSVDAAVRQTTQQFGRLDVLANNSAILLDHYQNLLELKPEALLETLNTNVVGTLRVSQAFAPLLAKSSAPRIINVSSGAGQLDGEPQAWAPAYCISKTALNMLTQQLTAALPQVMVNSMCPGWCRTEMGGSEAPRSPEEGADTLTWLALDAPHSLRGKFVKDRVVIPW</sequence>
<dbReference type="Gene3D" id="3.40.50.720">
    <property type="entry name" value="NAD(P)-binding Rossmann-like Domain"/>
    <property type="match status" value="1"/>
</dbReference>
<evidence type="ECO:0000313" key="7">
    <source>
        <dbReference type="Proteomes" id="UP001596052"/>
    </source>
</evidence>
<keyword evidence="3" id="KW-0560">Oxidoreductase</keyword>
<dbReference type="Proteomes" id="UP001596052">
    <property type="component" value="Unassembled WGS sequence"/>
</dbReference>
<gene>
    <name evidence="6" type="ORF">ACFQDI_23115</name>
</gene>
<dbReference type="InterPro" id="IPR057326">
    <property type="entry name" value="KR_dom"/>
</dbReference>
<dbReference type="PANTHER" id="PTHR43490:SF99">
    <property type="entry name" value="SHORT-CHAIN DEHYDROGENASE_REDUCTASE"/>
    <property type="match status" value="1"/>
</dbReference>
<dbReference type="PRINTS" id="PR00081">
    <property type="entry name" value="GDHRDH"/>
</dbReference>
<evidence type="ECO:0000256" key="1">
    <source>
        <dbReference type="ARBA" id="ARBA00006484"/>
    </source>
</evidence>
<dbReference type="SUPFAM" id="SSF51735">
    <property type="entry name" value="NAD(P)-binding Rossmann-fold domains"/>
    <property type="match status" value="1"/>
</dbReference>
<dbReference type="PANTHER" id="PTHR43490">
    <property type="entry name" value="(+)-NEOMENTHOL DEHYDROGENASE"/>
    <property type="match status" value="1"/>
</dbReference>
<dbReference type="EMBL" id="JBHSMQ010000013">
    <property type="protein sequence ID" value="MFC5457778.1"/>
    <property type="molecule type" value="Genomic_DNA"/>
</dbReference>
<comment type="similarity">
    <text evidence="1 4">Belongs to the short-chain dehydrogenases/reductases (SDR) family.</text>
</comment>
<evidence type="ECO:0000313" key="6">
    <source>
        <dbReference type="EMBL" id="MFC5457778.1"/>
    </source>
</evidence>